<dbReference type="EMBL" id="JAPDMZ010000042">
    <property type="protein sequence ID" value="KAK0554050.1"/>
    <property type="molecule type" value="Genomic_DNA"/>
</dbReference>
<evidence type="ECO:0000313" key="4">
    <source>
        <dbReference type="Proteomes" id="UP001176517"/>
    </source>
</evidence>
<feature type="compositionally biased region" description="Low complexity" evidence="2">
    <location>
        <begin position="671"/>
        <end position="700"/>
    </location>
</feature>
<keyword evidence="4" id="KW-1185">Reference proteome</keyword>
<sequence>MADGSSTGASASSRSAMNSINPAVLQMGSTQQEQQQQQQQQMQIQQQLLQQQMQMQVQYGHDPFAQQTFQQQPQSQGQPSSHLQPHFMDQLMMHDASLGMPDFSSMSPEQLEAVIKNAFQSGAMGSSMASTGLALGSLSTSPNPASSSADPTGLMMAVDTGNLNNLPTFDFNNMSAGLLGTAAVFNSQSQMGPSLQHEVLQGHPGSSSSSAVTASSISALPSAMIAPGSSNTMPRQSQFAPSMHTGMNLSQPSDPTAGWQMFTNSVPQSSGSAYASPTFVDAPPLLHLSQTLPTGQPHHSPQQQHTQQQEAQMQYLAQPSLQQPPQQQQNASIHPMHSFQTHLSQPVPVSPMPTLQHHHSFHNLPGAQQQQPQQQQQMQPQQPQPLLDSTMFGTGHSLSQGSDFVVMDHTLHSHQSLPQLNMHFAMQQEMPPSAYPPQPQQQQGPSSTFLSPQSQQHQPLQQVQASNVPNTPLSSVVSGGSNSTSIGVGAGGGAPSYVSAHSGPAASDATGGSTGLSMGMYGSGLMTPMNARPGPSSLASSSVSVPASAPAPLSAPAQHTAPAPTSAPLPKSGGAVRSRPSRSVSAGMAGHGHAHGKSISSTAGASSSRSPVAGSGSGMSLSQPLRDLLSSSRGRAVLEQASKVRNERVQQYDEVAAALDTLRLYLRQGQRSGATGSTSSSSAGGSSLSSRNTSSVNRSGSAGGGGQADLSMTSKGSTNANSSRALASGTGSSSHIIGLGLGFPQSKKSAASPGHRRTSSSRHVSASTAANTSGASGSARAGIGNSSVLSALSSAGTLASTSTNTSSSVRSDASKPSLAPSASSNLNKTSGAVGPGSSSSSISVSPNLPSHGHGHSRTRSRRASSSLNRSYSGDVQSTLSDPAPAGAPYPSPYAHLHPHSHGKAHGYQHRHSGTHSSPGLVQPVDEQVEPQDEQAQIDEDPRLGVLDDISERVSRMRAQVQLALAEAAAAVAAAEEAEYYEMAEEGDGPAFSGDGAGGRDLVEPPG</sequence>
<evidence type="ECO:0000313" key="3">
    <source>
        <dbReference type="EMBL" id="KAK0554050.1"/>
    </source>
</evidence>
<feature type="compositionally biased region" description="Low complexity" evidence="2">
    <location>
        <begin position="598"/>
        <end position="614"/>
    </location>
</feature>
<proteinExistence type="predicted"/>
<feature type="region of interest" description="Disordered" evidence="2">
    <location>
        <begin position="288"/>
        <end position="312"/>
    </location>
</feature>
<feature type="compositionally biased region" description="Low complexity" evidence="2">
    <location>
        <begin position="728"/>
        <end position="738"/>
    </location>
</feature>
<feature type="compositionally biased region" description="Low complexity" evidence="2">
    <location>
        <begin position="440"/>
        <end position="464"/>
    </location>
</feature>
<feature type="region of interest" description="Disordered" evidence="2">
    <location>
        <begin position="532"/>
        <end position="624"/>
    </location>
</feature>
<accession>A0AAN6JZ41</accession>
<evidence type="ECO:0000256" key="2">
    <source>
        <dbReference type="SAM" id="MobiDB-lite"/>
    </source>
</evidence>
<name>A0AAN6JZ41_9BASI</name>
<organism evidence="3 4">
    <name type="scientific">Tilletia horrida</name>
    <dbReference type="NCBI Taxonomy" id="155126"/>
    <lineage>
        <taxon>Eukaryota</taxon>
        <taxon>Fungi</taxon>
        <taxon>Dikarya</taxon>
        <taxon>Basidiomycota</taxon>
        <taxon>Ustilaginomycotina</taxon>
        <taxon>Exobasidiomycetes</taxon>
        <taxon>Tilletiales</taxon>
        <taxon>Tilletiaceae</taxon>
        <taxon>Tilletia</taxon>
    </lineage>
</organism>
<feature type="compositionally biased region" description="Basic residues" evidence="2">
    <location>
        <begin position="852"/>
        <end position="862"/>
    </location>
</feature>
<reference evidence="3" key="1">
    <citation type="journal article" date="2023" name="PhytoFront">
        <title>Draft Genome Resources of Seven Strains of Tilletia horrida, Causal Agent of Kernel Smut of Rice.</title>
        <authorList>
            <person name="Khanal S."/>
            <person name="Antony Babu S."/>
            <person name="Zhou X.G."/>
        </authorList>
    </citation>
    <scope>NUCLEOTIDE SEQUENCE</scope>
    <source>
        <strain evidence="3">TX6</strain>
    </source>
</reference>
<protein>
    <submittedName>
        <fullName evidence="3">Uncharacterized protein</fullName>
    </submittedName>
</protein>
<dbReference type="Proteomes" id="UP001176517">
    <property type="component" value="Unassembled WGS sequence"/>
</dbReference>
<feature type="compositionally biased region" description="Acidic residues" evidence="2">
    <location>
        <begin position="926"/>
        <end position="938"/>
    </location>
</feature>
<feature type="compositionally biased region" description="Basic residues" evidence="2">
    <location>
        <begin position="896"/>
        <end position="913"/>
    </location>
</feature>
<dbReference type="AlphaFoldDB" id="A0AAN6JZ41"/>
<feature type="compositionally biased region" description="Low complexity" evidence="2">
    <location>
        <begin position="765"/>
        <end position="780"/>
    </location>
</feature>
<feature type="compositionally biased region" description="Low complexity" evidence="2">
    <location>
        <begin position="863"/>
        <end position="873"/>
    </location>
</feature>
<feature type="compositionally biased region" description="Low complexity" evidence="2">
    <location>
        <begin position="535"/>
        <end position="557"/>
    </location>
</feature>
<feature type="compositionally biased region" description="Low complexity" evidence="2">
    <location>
        <begin position="1"/>
        <end position="16"/>
    </location>
</feature>
<feature type="region of interest" description="Disordered" evidence="2">
    <location>
        <begin position="1"/>
        <end position="44"/>
    </location>
</feature>
<feature type="region of interest" description="Disordered" evidence="2">
    <location>
        <begin position="798"/>
        <end position="940"/>
    </location>
</feature>
<feature type="compositionally biased region" description="Low complexity" evidence="2">
    <location>
        <begin position="368"/>
        <end position="385"/>
    </location>
</feature>
<evidence type="ECO:0000256" key="1">
    <source>
        <dbReference type="SAM" id="Coils"/>
    </source>
</evidence>
<comment type="caution">
    <text evidence="3">The sequence shown here is derived from an EMBL/GenBank/DDBJ whole genome shotgun (WGS) entry which is preliminary data.</text>
</comment>
<feature type="compositionally biased region" description="Low complexity" evidence="2">
    <location>
        <begin position="31"/>
        <end position="44"/>
    </location>
</feature>
<feature type="compositionally biased region" description="Polar residues" evidence="2">
    <location>
        <begin position="228"/>
        <end position="244"/>
    </location>
</feature>
<feature type="compositionally biased region" description="Low complexity" evidence="2">
    <location>
        <begin position="572"/>
        <end position="588"/>
    </location>
</feature>
<feature type="compositionally biased region" description="Low complexity" evidence="2">
    <location>
        <begin position="296"/>
        <end position="312"/>
    </location>
</feature>
<gene>
    <name evidence="3" type="ORF">OC846_002271</name>
</gene>
<feature type="compositionally biased region" description="Low complexity" evidence="2">
    <location>
        <begin position="798"/>
        <end position="851"/>
    </location>
</feature>
<keyword evidence="1" id="KW-0175">Coiled coil</keyword>
<feature type="coiled-coil region" evidence="1">
    <location>
        <begin position="946"/>
        <end position="977"/>
    </location>
</feature>
<feature type="region of interest" description="Disordered" evidence="2">
    <location>
        <begin position="343"/>
        <end position="395"/>
    </location>
</feature>
<feature type="region of interest" description="Disordered" evidence="2">
    <location>
        <begin position="429"/>
        <end position="480"/>
    </location>
</feature>
<feature type="compositionally biased region" description="Polar residues" evidence="2">
    <location>
        <begin position="710"/>
        <end position="725"/>
    </location>
</feature>
<feature type="region of interest" description="Disordered" evidence="2">
    <location>
        <begin position="225"/>
        <end position="244"/>
    </location>
</feature>
<feature type="region of interest" description="Disordered" evidence="2">
    <location>
        <begin position="670"/>
        <end position="780"/>
    </location>
</feature>
<feature type="region of interest" description="Disordered" evidence="2">
    <location>
        <begin position="984"/>
        <end position="1006"/>
    </location>
</feature>